<evidence type="ECO:0000259" key="1">
    <source>
        <dbReference type="SMART" id="SM00382"/>
    </source>
</evidence>
<dbReference type="RefSeq" id="WP_046147729.1">
    <property type="nucleotide sequence ID" value="NZ_KQ033914.1"/>
</dbReference>
<dbReference type="SUPFAM" id="SSF52540">
    <property type="entry name" value="P-loop containing nucleoside triphosphate hydrolases"/>
    <property type="match status" value="1"/>
</dbReference>
<dbReference type="InterPro" id="IPR041682">
    <property type="entry name" value="AAA_14"/>
</dbReference>
<reference evidence="2 3" key="1">
    <citation type="submission" date="2013-04" db="EMBL/GenBank/DDBJ databases">
        <title>The Genome Sequence of Parabacteroides goldsteinii DSM 19448.</title>
        <authorList>
            <consortium name="The Broad Institute Genomics Platform"/>
            <person name="Earl A."/>
            <person name="Ward D."/>
            <person name="Feldgarden M."/>
            <person name="Gevers D."/>
            <person name="Martens E."/>
            <person name="Sakamoto M."/>
            <person name="Benno Y."/>
            <person name="Song Y."/>
            <person name="Liu C."/>
            <person name="Lee J."/>
            <person name="Bolanos M."/>
            <person name="Vaisanen M.L."/>
            <person name="Finegold S.M."/>
            <person name="Walker B."/>
            <person name="Young S."/>
            <person name="Zeng Q."/>
            <person name="Gargeya S."/>
            <person name="Fitzgerald M."/>
            <person name="Haas B."/>
            <person name="Abouelleil A."/>
            <person name="Allen A.W."/>
            <person name="Alvarado L."/>
            <person name="Arachchi H.M."/>
            <person name="Berlin A.M."/>
            <person name="Chapman S.B."/>
            <person name="Gainer-Dewar J."/>
            <person name="Goldberg J."/>
            <person name="Griggs A."/>
            <person name="Gujja S."/>
            <person name="Hansen M."/>
            <person name="Howarth C."/>
            <person name="Imamovic A."/>
            <person name="Ireland A."/>
            <person name="Larimer J."/>
            <person name="McCowan C."/>
            <person name="Murphy C."/>
            <person name="Pearson M."/>
            <person name="Poon T.W."/>
            <person name="Priest M."/>
            <person name="Roberts A."/>
            <person name="Saif S."/>
            <person name="Shea T."/>
            <person name="Sisk P."/>
            <person name="Sykes S."/>
            <person name="Wortman J."/>
            <person name="Nusbaum C."/>
            <person name="Birren B."/>
        </authorList>
    </citation>
    <scope>NUCLEOTIDE SEQUENCE [LARGE SCALE GENOMIC DNA]</scope>
    <source>
        <strain evidence="2 3">DSM 19448</strain>
    </source>
</reference>
<dbReference type="HOGENOM" id="CLU_058017_0_0_10"/>
<evidence type="ECO:0000313" key="2">
    <source>
        <dbReference type="EMBL" id="KKB47281.1"/>
    </source>
</evidence>
<dbReference type="EMBL" id="AQHV01000026">
    <property type="protein sequence ID" value="KKB47281.1"/>
    <property type="molecule type" value="Genomic_DNA"/>
</dbReference>
<accession>A0A0F5IP19</accession>
<proteinExistence type="predicted"/>
<dbReference type="PANTHER" id="PTHR42990">
    <property type="entry name" value="ATPASE"/>
    <property type="match status" value="1"/>
</dbReference>
<dbReference type="AlphaFoldDB" id="A0A0F5IP19"/>
<comment type="caution">
    <text evidence="2">The sequence shown here is derived from an EMBL/GenBank/DDBJ whole genome shotgun (WGS) entry which is preliminary data.</text>
</comment>
<feature type="domain" description="AAA+ ATPase" evidence="1">
    <location>
        <begin position="30"/>
        <end position="164"/>
    </location>
</feature>
<name>A0A0F5IP19_9BACT</name>
<evidence type="ECO:0000313" key="3">
    <source>
        <dbReference type="Proteomes" id="UP000033047"/>
    </source>
</evidence>
<sequence length="394" mass="46227">MDIYQVNHQQLLKGIRCNFQRYLYKQIQWDDRLIGIFGSQGVGKTTLLLQRIKQAFDDSDKALYLNLDSILFQREKMVNVAMQFYKEGGTHLFLDSVHRYADWMAETRKLLERCPNLNIVFASSSLLPVSKVKKGFKNQVSCYTLAAMSFREYLSYECVLDLPPVSLDDLLENHVEISRNVNDQIVVAPIFRNYLEHGCYPFYWDDPDAFPFRLQDRVREMVDVDLPPLYPLEYRELKDIKRLMMSISGQIPDVADVADLATQLKLERTDVKRYFDYLTDAVCIRYYQSKRQVQNRLQKTYMGNTNLLMAFEEDVNDRVVLGETFFVDQLSNFATIELFENNDFLINDKYIFMVGDPLMDYDRIKELDNAFAAIYGQPKSQNNKLPIWLLGLCY</sequence>
<dbReference type="PANTHER" id="PTHR42990:SF1">
    <property type="entry name" value="AAA+ ATPASE DOMAIN-CONTAINING PROTEIN"/>
    <property type="match status" value="1"/>
</dbReference>
<dbReference type="Proteomes" id="UP000033047">
    <property type="component" value="Unassembled WGS sequence"/>
</dbReference>
<protein>
    <recommendedName>
        <fullName evidence="1">AAA+ ATPase domain-containing protein</fullName>
    </recommendedName>
</protein>
<dbReference type="Pfam" id="PF13173">
    <property type="entry name" value="AAA_14"/>
    <property type="match status" value="1"/>
</dbReference>
<dbReference type="InterPro" id="IPR003593">
    <property type="entry name" value="AAA+_ATPase"/>
</dbReference>
<dbReference type="InterPro" id="IPR027417">
    <property type="entry name" value="P-loop_NTPase"/>
</dbReference>
<dbReference type="SMART" id="SM00382">
    <property type="entry name" value="AAA"/>
    <property type="match status" value="1"/>
</dbReference>
<organism evidence="2 3">
    <name type="scientific">Parabacteroides goldsteinii DSM 19448 = WAL 12034</name>
    <dbReference type="NCBI Taxonomy" id="927665"/>
    <lineage>
        <taxon>Bacteria</taxon>
        <taxon>Pseudomonadati</taxon>
        <taxon>Bacteroidota</taxon>
        <taxon>Bacteroidia</taxon>
        <taxon>Bacteroidales</taxon>
        <taxon>Tannerellaceae</taxon>
        <taxon>Parabacteroides</taxon>
    </lineage>
</organism>
<dbReference type="PATRIC" id="fig|927665.4.peg.4811"/>
<dbReference type="STRING" id="927665.HMPREF1535_04691"/>
<gene>
    <name evidence="2" type="ORF">HMPREF1535_04691</name>
</gene>